<dbReference type="AlphaFoldDB" id="A0A8J6R6T8"/>
<comment type="caution">
    <text evidence="1">The sequence shown here is derived from an EMBL/GenBank/DDBJ whole genome shotgun (WGS) entry which is preliminary data.</text>
</comment>
<dbReference type="EMBL" id="JACWUN010000020">
    <property type="protein sequence ID" value="MBD1401754.1"/>
    <property type="molecule type" value="Genomic_DNA"/>
</dbReference>
<evidence type="ECO:0000313" key="2">
    <source>
        <dbReference type="Proteomes" id="UP000632828"/>
    </source>
</evidence>
<dbReference type="Proteomes" id="UP000632828">
    <property type="component" value="Unassembled WGS sequence"/>
</dbReference>
<reference evidence="1" key="1">
    <citation type="submission" date="2020-09" db="EMBL/GenBank/DDBJ databases">
        <title>Pelobacter alkaliphilus sp. nov., a novel anaerobic arsenate-reducing bacterium from terrestrial mud volcano.</title>
        <authorList>
            <person name="Khomyakova M.A."/>
            <person name="Merkel A.Y."/>
            <person name="Slobodkin A.I."/>
        </authorList>
    </citation>
    <scope>NUCLEOTIDE SEQUENCE</scope>
    <source>
        <strain evidence="1">M08fum</strain>
    </source>
</reference>
<gene>
    <name evidence="1" type="ORF">ICT70_13900</name>
</gene>
<dbReference type="Pfam" id="PF13211">
    <property type="entry name" value="DUF4019"/>
    <property type="match status" value="1"/>
</dbReference>
<proteinExistence type="predicted"/>
<dbReference type="RefSeq" id="WP_191157666.1">
    <property type="nucleotide sequence ID" value="NZ_JACWUN010000020.1"/>
</dbReference>
<organism evidence="1 2">
    <name type="scientific">Pelovirga terrestris</name>
    <dbReference type="NCBI Taxonomy" id="2771352"/>
    <lineage>
        <taxon>Bacteria</taxon>
        <taxon>Pseudomonadati</taxon>
        <taxon>Thermodesulfobacteriota</taxon>
        <taxon>Desulfuromonadia</taxon>
        <taxon>Geobacterales</taxon>
        <taxon>Geobacteraceae</taxon>
        <taxon>Pelovirga</taxon>
    </lineage>
</organism>
<protein>
    <submittedName>
        <fullName evidence="1">DUF4019 domain-containing protein</fullName>
    </submittedName>
</protein>
<dbReference type="InterPro" id="IPR025091">
    <property type="entry name" value="DUF4019"/>
</dbReference>
<name>A0A8J6R6T8_9BACT</name>
<keyword evidence="2" id="KW-1185">Reference proteome</keyword>
<sequence>MKKRTIVILISIYLLVFVAIGHSSDLLSTDAVTAAKRFARMIDSGHSSAAYSQASPLLRLTQSEQEFVAAIEQTHLLLGPVQQRQLTALRSIGIYPRLPDGDYLIVQFEARTLYKSKAAEVILLRHQDDAWLVVDYSIR</sequence>
<evidence type="ECO:0000313" key="1">
    <source>
        <dbReference type="EMBL" id="MBD1401754.1"/>
    </source>
</evidence>
<accession>A0A8J6R6T8</accession>